<sequence>MEGNRRESSSEREEEKLNKAEALLTPRYENSSMLYEEIDKNIYGGEKDPAKRAERLKQCGYNAETLSQRGKEIKKQLQQLYDREADNGGDGTFSSLSEDMRNHALSLLGLVESKTGGGEKDYVCHSDASVGLAYELSRQMRKIAQVEAQPDPDNETVRHILRQQDVPSSREVAQRAISVGPEEFLKKKDAALKNISPGAKRKQYEIAFAIFESAL</sequence>
<reference evidence="2 3" key="1">
    <citation type="journal article" date="2016" name="Nat. Commun.">
        <title>Thousands of microbial genomes shed light on interconnected biogeochemical processes in an aquifer system.</title>
        <authorList>
            <person name="Anantharaman K."/>
            <person name="Brown C.T."/>
            <person name="Hug L.A."/>
            <person name="Sharon I."/>
            <person name="Castelle C.J."/>
            <person name="Probst A.J."/>
            <person name="Thomas B.C."/>
            <person name="Singh A."/>
            <person name="Wilkins M.J."/>
            <person name="Karaoz U."/>
            <person name="Brodie E.L."/>
            <person name="Williams K.H."/>
            <person name="Hubbard S.S."/>
            <person name="Banfield J.F."/>
        </authorList>
    </citation>
    <scope>NUCLEOTIDE SEQUENCE [LARGE SCALE GENOMIC DNA]</scope>
</reference>
<proteinExistence type="predicted"/>
<evidence type="ECO:0000313" key="2">
    <source>
        <dbReference type="EMBL" id="OGZ84305.1"/>
    </source>
</evidence>
<feature type="region of interest" description="Disordered" evidence="1">
    <location>
        <begin position="1"/>
        <end position="24"/>
    </location>
</feature>
<protein>
    <submittedName>
        <fullName evidence="2">Uncharacterized protein</fullName>
    </submittedName>
</protein>
<dbReference type="AlphaFoldDB" id="A0A1G2JB15"/>
<dbReference type="Proteomes" id="UP000177751">
    <property type="component" value="Unassembled WGS sequence"/>
</dbReference>
<evidence type="ECO:0000256" key="1">
    <source>
        <dbReference type="SAM" id="MobiDB-lite"/>
    </source>
</evidence>
<feature type="compositionally biased region" description="Basic and acidic residues" evidence="1">
    <location>
        <begin position="1"/>
        <end position="19"/>
    </location>
</feature>
<dbReference type="STRING" id="1802229.A2401_02660"/>
<dbReference type="EMBL" id="MHPP01000019">
    <property type="protein sequence ID" value="OGZ84305.1"/>
    <property type="molecule type" value="Genomic_DNA"/>
</dbReference>
<gene>
    <name evidence="2" type="ORF">A2401_02660</name>
</gene>
<accession>A0A1G2JB15</accession>
<comment type="caution">
    <text evidence="2">The sequence shown here is derived from an EMBL/GenBank/DDBJ whole genome shotgun (WGS) entry which is preliminary data.</text>
</comment>
<evidence type="ECO:0000313" key="3">
    <source>
        <dbReference type="Proteomes" id="UP000177751"/>
    </source>
</evidence>
<name>A0A1G2JB15_9BACT</name>
<organism evidence="2 3">
    <name type="scientific">Candidatus Staskawiczbacteria bacterium RIFOXYC1_FULL_38_18</name>
    <dbReference type="NCBI Taxonomy" id="1802229"/>
    <lineage>
        <taxon>Bacteria</taxon>
        <taxon>Candidatus Staskawicziibacteriota</taxon>
    </lineage>
</organism>